<evidence type="ECO:0000313" key="1">
    <source>
        <dbReference type="EMBL" id="MED6153875.1"/>
    </source>
</evidence>
<protein>
    <recommendedName>
        <fullName evidence="3">RNase H type-1 domain-containing protein</fullName>
    </recommendedName>
</protein>
<organism evidence="1 2">
    <name type="scientific">Stylosanthes scabra</name>
    <dbReference type="NCBI Taxonomy" id="79078"/>
    <lineage>
        <taxon>Eukaryota</taxon>
        <taxon>Viridiplantae</taxon>
        <taxon>Streptophyta</taxon>
        <taxon>Embryophyta</taxon>
        <taxon>Tracheophyta</taxon>
        <taxon>Spermatophyta</taxon>
        <taxon>Magnoliopsida</taxon>
        <taxon>eudicotyledons</taxon>
        <taxon>Gunneridae</taxon>
        <taxon>Pentapetalae</taxon>
        <taxon>rosids</taxon>
        <taxon>fabids</taxon>
        <taxon>Fabales</taxon>
        <taxon>Fabaceae</taxon>
        <taxon>Papilionoideae</taxon>
        <taxon>50 kb inversion clade</taxon>
        <taxon>dalbergioids sensu lato</taxon>
        <taxon>Dalbergieae</taxon>
        <taxon>Pterocarpus clade</taxon>
        <taxon>Stylosanthes</taxon>
    </lineage>
</organism>
<keyword evidence="2" id="KW-1185">Reference proteome</keyword>
<comment type="caution">
    <text evidence="1">The sequence shown here is derived from an EMBL/GenBank/DDBJ whole genome shotgun (WGS) entry which is preliminary data.</text>
</comment>
<name>A0ABU6U084_9FABA</name>
<accession>A0ABU6U084</accession>
<feature type="non-terminal residue" evidence="1">
    <location>
        <position position="95"/>
    </location>
</feature>
<sequence length="95" mass="10390">MARKDFLIFEQKNSLPGVILEKAQKLHEETTYATTHQCTTRPPPPGSQSPNFFIPPQFGTYKLNIDATMINGRRGGVGVVVRDSEGAVMAAATLE</sequence>
<evidence type="ECO:0008006" key="3">
    <source>
        <dbReference type="Google" id="ProtNLM"/>
    </source>
</evidence>
<dbReference type="EMBL" id="JASCZI010094767">
    <property type="protein sequence ID" value="MED6153875.1"/>
    <property type="molecule type" value="Genomic_DNA"/>
</dbReference>
<reference evidence="1 2" key="1">
    <citation type="journal article" date="2023" name="Plants (Basel)">
        <title>Bridging the Gap: Combining Genomics and Transcriptomics Approaches to Understand Stylosanthes scabra, an Orphan Legume from the Brazilian Caatinga.</title>
        <authorList>
            <person name="Ferreira-Neto J.R.C."/>
            <person name="da Silva M.D."/>
            <person name="Binneck E."/>
            <person name="de Melo N.F."/>
            <person name="da Silva R.H."/>
            <person name="de Melo A.L.T.M."/>
            <person name="Pandolfi V."/>
            <person name="Bustamante F.O."/>
            <person name="Brasileiro-Vidal A.C."/>
            <person name="Benko-Iseppon A.M."/>
        </authorList>
    </citation>
    <scope>NUCLEOTIDE SEQUENCE [LARGE SCALE GENOMIC DNA]</scope>
    <source>
        <tissue evidence="1">Leaves</tissue>
    </source>
</reference>
<dbReference type="Proteomes" id="UP001341840">
    <property type="component" value="Unassembled WGS sequence"/>
</dbReference>
<proteinExistence type="predicted"/>
<gene>
    <name evidence="1" type="ORF">PIB30_106284</name>
</gene>
<evidence type="ECO:0000313" key="2">
    <source>
        <dbReference type="Proteomes" id="UP001341840"/>
    </source>
</evidence>